<feature type="repeat" description="Solcar" evidence="6">
    <location>
        <begin position="156"/>
        <end position="243"/>
    </location>
</feature>
<reference evidence="8 9" key="1">
    <citation type="journal article" date="2014" name="Genome Biol. Evol.">
        <title>The secreted proteins of Achlya hypogyna and Thraustotheca clavata identify the ancestral oomycete secretome and reveal gene acquisitions by horizontal gene transfer.</title>
        <authorList>
            <person name="Misner I."/>
            <person name="Blouin N."/>
            <person name="Leonard G."/>
            <person name="Richards T.A."/>
            <person name="Lane C.E."/>
        </authorList>
    </citation>
    <scope>NUCLEOTIDE SEQUENCE [LARGE SCALE GENOMIC DNA]</scope>
    <source>
        <strain evidence="8 9">ATCC 34112</strain>
    </source>
</reference>
<sequence>MNDKQTTEEGRPRLLRRHTTGVVSFGGDPGDVCTETADVDHDSRLLDEITKQASVLLAGGIAGSVGKTCTAPLSRLTILFQVHSMVSATHKGKFSESLPQAFMKVVRNEGILSLWKGNGASVVHRFPYSAVNFFTYELIKGSFASANLDNDVSQSAQMSMNFVSGAMAAATSTSVCYPIDLIRTRLITQLDKDIRYRGISHAFHRIRAEEGTRGLYRGLSATLFVTVPNMAINFTMFETLKEKALAHRSEQAQREIQTLTVLDTLFCGGLSGILSSSITFPVDVIRRRMQISGIHGGSSNVTALAIARELFAEQGIRGFYRGLAPELLKVIPMVGITFGSFDYIKRHLEITR</sequence>
<accession>A0A1W0A530</accession>
<dbReference type="SUPFAM" id="SSF103506">
    <property type="entry name" value="Mitochondrial carrier"/>
    <property type="match status" value="1"/>
</dbReference>
<evidence type="ECO:0000256" key="7">
    <source>
        <dbReference type="RuleBase" id="RU000488"/>
    </source>
</evidence>
<dbReference type="AlphaFoldDB" id="A0A1W0A530"/>
<dbReference type="InterPro" id="IPR023395">
    <property type="entry name" value="MCP_dom_sf"/>
</dbReference>
<comment type="similarity">
    <text evidence="7">Belongs to the mitochondrial carrier (TC 2.A.29) family.</text>
</comment>
<dbReference type="PROSITE" id="PS50920">
    <property type="entry name" value="SOLCAR"/>
    <property type="match status" value="3"/>
</dbReference>
<evidence type="ECO:0000256" key="5">
    <source>
        <dbReference type="ARBA" id="ARBA00023136"/>
    </source>
</evidence>
<dbReference type="GO" id="GO:0016020">
    <property type="term" value="C:membrane"/>
    <property type="evidence" value="ECO:0007669"/>
    <property type="project" value="UniProtKB-SubCell"/>
</dbReference>
<comment type="caution">
    <text evidence="8">The sequence shown here is derived from an EMBL/GenBank/DDBJ whole genome shotgun (WGS) entry which is preliminary data.</text>
</comment>
<evidence type="ECO:0000256" key="1">
    <source>
        <dbReference type="ARBA" id="ARBA00004141"/>
    </source>
</evidence>
<evidence type="ECO:0000313" key="8">
    <source>
        <dbReference type="EMBL" id="OQS05140.1"/>
    </source>
</evidence>
<keyword evidence="5 6" id="KW-0472">Membrane</keyword>
<dbReference type="PANTHER" id="PTHR24089">
    <property type="entry name" value="SOLUTE CARRIER FAMILY 25"/>
    <property type="match status" value="1"/>
</dbReference>
<dbReference type="Gene3D" id="1.50.40.10">
    <property type="entry name" value="Mitochondrial carrier domain"/>
    <property type="match status" value="1"/>
</dbReference>
<dbReference type="PRINTS" id="PR00926">
    <property type="entry name" value="MITOCARRIER"/>
</dbReference>
<protein>
    <submittedName>
        <fullName evidence="8">Mitochondrial Carrier (MC) Family</fullName>
    </submittedName>
</protein>
<evidence type="ECO:0000313" key="9">
    <source>
        <dbReference type="Proteomes" id="UP000243217"/>
    </source>
</evidence>
<evidence type="ECO:0000256" key="4">
    <source>
        <dbReference type="ARBA" id="ARBA00022737"/>
    </source>
</evidence>
<evidence type="ECO:0000256" key="3">
    <source>
        <dbReference type="ARBA" id="ARBA00022692"/>
    </source>
</evidence>
<comment type="subcellular location">
    <subcellularLocation>
        <location evidence="1">Membrane</location>
        <topology evidence="1">Multi-pass membrane protein</topology>
    </subcellularLocation>
</comment>
<dbReference type="Pfam" id="PF00153">
    <property type="entry name" value="Mito_carr"/>
    <property type="match status" value="3"/>
</dbReference>
<dbReference type="EMBL" id="JNBS01000498">
    <property type="protein sequence ID" value="OQS05140.1"/>
    <property type="molecule type" value="Genomic_DNA"/>
</dbReference>
<proteinExistence type="inferred from homology"/>
<dbReference type="STRING" id="74557.A0A1W0A530"/>
<dbReference type="GO" id="GO:0055085">
    <property type="term" value="P:transmembrane transport"/>
    <property type="evidence" value="ECO:0007669"/>
    <property type="project" value="InterPro"/>
</dbReference>
<name>A0A1W0A530_9STRA</name>
<keyword evidence="2 7" id="KW-0813">Transport</keyword>
<gene>
    <name evidence="8" type="ORF">THRCLA_02678</name>
</gene>
<dbReference type="InterPro" id="IPR002067">
    <property type="entry name" value="MCP"/>
</dbReference>
<dbReference type="OrthoDB" id="270584at2759"/>
<feature type="repeat" description="Solcar" evidence="6">
    <location>
        <begin position="259"/>
        <end position="347"/>
    </location>
</feature>
<dbReference type="Proteomes" id="UP000243217">
    <property type="component" value="Unassembled WGS sequence"/>
</dbReference>
<keyword evidence="3 6" id="KW-0812">Transmembrane</keyword>
<evidence type="ECO:0000256" key="2">
    <source>
        <dbReference type="ARBA" id="ARBA00022448"/>
    </source>
</evidence>
<dbReference type="InterPro" id="IPR018108">
    <property type="entry name" value="MCP_transmembrane"/>
</dbReference>
<keyword evidence="4" id="KW-0677">Repeat</keyword>
<organism evidence="8 9">
    <name type="scientific">Thraustotheca clavata</name>
    <dbReference type="NCBI Taxonomy" id="74557"/>
    <lineage>
        <taxon>Eukaryota</taxon>
        <taxon>Sar</taxon>
        <taxon>Stramenopiles</taxon>
        <taxon>Oomycota</taxon>
        <taxon>Saprolegniomycetes</taxon>
        <taxon>Saprolegniales</taxon>
        <taxon>Achlyaceae</taxon>
        <taxon>Thraustotheca</taxon>
    </lineage>
</organism>
<evidence type="ECO:0000256" key="6">
    <source>
        <dbReference type="PROSITE-ProRule" id="PRU00282"/>
    </source>
</evidence>
<keyword evidence="9" id="KW-1185">Reference proteome</keyword>
<feature type="repeat" description="Solcar" evidence="6">
    <location>
        <begin position="50"/>
        <end position="142"/>
    </location>
</feature>